<dbReference type="EMBL" id="BAAAPF010000089">
    <property type="protein sequence ID" value="GAA2125506.1"/>
    <property type="molecule type" value="Genomic_DNA"/>
</dbReference>
<reference evidence="3" key="1">
    <citation type="journal article" date="2019" name="Int. J. Syst. Evol. Microbiol.">
        <title>The Global Catalogue of Microorganisms (GCM) 10K type strain sequencing project: providing services to taxonomists for standard genome sequencing and annotation.</title>
        <authorList>
            <consortium name="The Broad Institute Genomics Platform"/>
            <consortium name="The Broad Institute Genome Sequencing Center for Infectious Disease"/>
            <person name="Wu L."/>
            <person name="Ma J."/>
        </authorList>
    </citation>
    <scope>NUCLEOTIDE SEQUENCE [LARGE SCALE GENOMIC DNA]</scope>
    <source>
        <strain evidence="3">JCM 15481</strain>
    </source>
</reference>
<gene>
    <name evidence="2" type="ORF">GCM10009802_30990</name>
</gene>
<evidence type="ECO:0000313" key="2">
    <source>
        <dbReference type="EMBL" id="GAA2125506.1"/>
    </source>
</evidence>
<evidence type="ECO:0000256" key="1">
    <source>
        <dbReference type="SAM" id="MobiDB-lite"/>
    </source>
</evidence>
<evidence type="ECO:0008006" key="4">
    <source>
        <dbReference type="Google" id="ProtNLM"/>
    </source>
</evidence>
<dbReference type="Proteomes" id="UP001500443">
    <property type="component" value="Unassembled WGS sequence"/>
</dbReference>
<feature type="region of interest" description="Disordered" evidence="1">
    <location>
        <begin position="1"/>
        <end position="28"/>
    </location>
</feature>
<proteinExistence type="predicted"/>
<keyword evidence="3" id="KW-1185">Reference proteome</keyword>
<comment type="caution">
    <text evidence="2">The sequence shown here is derived from an EMBL/GenBank/DDBJ whole genome shotgun (WGS) entry which is preliminary data.</text>
</comment>
<evidence type="ECO:0000313" key="3">
    <source>
        <dbReference type="Proteomes" id="UP001500443"/>
    </source>
</evidence>
<sequence>MPVHPGPRTNGTTADERQLPAPKPTRNKHCAREYCRSDWFQESVVHNWRHGEKLIPQDWIEDAADPRSQ</sequence>
<name>A0ABP5K4F3_9ACTN</name>
<organism evidence="2 3">
    <name type="scientific">Streptomyces synnematoformans</name>
    <dbReference type="NCBI Taxonomy" id="415721"/>
    <lineage>
        <taxon>Bacteria</taxon>
        <taxon>Bacillati</taxon>
        <taxon>Actinomycetota</taxon>
        <taxon>Actinomycetes</taxon>
        <taxon>Kitasatosporales</taxon>
        <taxon>Streptomycetaceae</taxon>
        <taxon>Streptomyces</taxon>
    </lineage>
</organism>
<protein>
    <recommendedName>
        <fullName evidence="4">Transposase</fullName>
    </recommendedName>
</protein>
<accession>A0ABP5K4F3</accession>